<reference evidence="2 4" key="1">
    <citation type="submission" date="2015-07" db="EMBL/GenBank/DDBJ databases">
        <title>Fjat-14205 dsm 2895.</title>
        <authorList>
            <person name="Liu B."/>
            <person name="Wang J."/>
            <person name="Zhu Y."/>
            <person name="Liu G."/>
            <person name="Chen Q."/>
            <person name="Chen Z."/>
            <person name="Lan J."/>
            <person name="Che J."/>
            <person name="Ge C."/>
            <person name="Shi H."/>
            <person name="Pan Z."/>
            <person name="Liu X."/>
        </authorList>
    </citation>
    <scope>NUCLEOTIDE SEQUENCE [LARGE SCALE GENOMIC DNA]</scope>
    <source>
        <strain evidence="2 4">DSM 2895</strain>
    </source>
</reference>
<accession>A0A0D1US36</accession>
<protein>
    <submittedName>
        <fullName evidence="3">Prophage antirepressor</fullName>
    </submittedName>
</protein>
<dbReference type="EMBL" id="LGUG01000004">
    <property type="protein sequence ID" value="KON95896.1"/>
    <property type="molecule type" value="Genomic_DNA"/>
</dbReference>
<dbReference type="RefSeq" id="WP_043069126.1">
    <property type="nucleotide sequence ID" value="NZ_BJOA01000301.1"/>
</dbReference>
<reference evidence="3 5" key="2">
    <citation type="submission" date="2016-10" db="EMBL/GenBank/DDBJ databases">
        <authorList>
            <person name="de Groot N.N."/>
        </authorList>
    </citation>
    <scope>NUCLEOTIDE SEQUENCE [LARGE SCALE GENOMIC DNA]</scope>
    <source>
        <strain evidence="3 5">DSM 2895</strain>
    </source>
</reference>
<dbReference type="SMART" id="SM01040">
    <property type="entry name" value="Bro-N"/>
    <property type="match status" value="1"/>
</dbReference>
<dbReference type="Proteomes" id="UP000037269">
    <property type="component" value="Unassembled WGS sequence"/>
</dbReference>
<feature type="domain" description="Bro-N" evidence="1">
    <location>
        <begin position="18"/>
        <end position="135"/>
    </location>
</feature>
<dbReference type="Pfam" id="PF02498">
    <property type="entry name" value="Bro-N"/>
    <property type="match status" value="1"/>
</dbReference>
<dbReference type="GeneID" id="42305679"/>
<organism evidence="2 4">
    <name type="scientific">Aneurinibacillus migulanus</name>
    <name type="common">Bacillus migulanus</name>
    <dbReference type="NCBI Taxonomy" id="47500"/>
    <lineage>
        <taxon>Bacteria</taxon>
        <taxon>Bacillati</taxon>
        <taxon>Bacillota</taxon>
        <taxon>Bacilli</taxon>
        <taxon>Bacillales</taxon>
        <taxon>Paenibacillaceae</taxon>
        <taxon>Aneurinibacillus group</taxon>
        <taxon>Aneurinibacillus</taxon>
    </lineage>
</organism>
<evidence type="ECO:0000313" key="2">
    <source>
        <dbReference type="EMBL" id="KON95896.1"/>
    </source>
</evidence>
<evidence type="ECO:0000313" key="5">
    <source>
        <dbReference type="Proteomes" id="UP000182836"/>
    </source>
</evidence>
<dbReference type="InterPro" id="IPR003497">
    <property type="entry name" value="BRO_N_domain"/>
</dbReference>
<dbReference type="AlphaFoldDB" id="A0A0D1US36"/>
<evidence type="ECO:0000313" key="4">
    <source>
        <dbReference type="Proteomes" id="UP000037269"/>
    </source>
</evidence>
<evidence type="ECO:0000313" key="3">
    <source>
        <dbReference type="EMBL" id="SDI40031.1"/>
    </source>
</evidence>
<dbReference type="Proteomes" id="UP000182836">
    <property type="component" value="Unassembled WGS sequence"/>
</dbReference>
<proteinExistence type="predicted"/>
<name>A0A0D1US36_ANEMI</name>
<evidence type="ECO:0000259" key="1">
    <source>
        <dbReference type="PROSITE" id="PS51750"/>
    </source>
</evidence>
<dbReference type="STRING" id="47500.AF333_10785"/>
<dbReference type="PROSITE" id="PS51750">
    <property type="entry name" value="BRO_N"/>
    <property type="match status" value="1"/>
</dbReference>
<gene>
    <name evidence="2" type="ORF">AF333_10785</name>
    <name evidence="3" type="ORF">SAMN04487909_103340</name>
</gene>
<dbReference type="EMBL" id="FNED01000003">
    <property type="protein sequence ID" value="SDI40031.1"/>
    <property type="molecule type" value="Genomic_DNA"/>
</dbReference>
<keyword evidence="4" id="KW-1185">Reference proteome</keyword>
<sequence>MTRYMGIFLFVINVKEGMNQMDLIQFEDHKVRVLNHNGADWDGKQEAWFVPGEVAAAIGASNPSDYARTVLKRNTERFEGFRGRVKLTLPSGGTQEINIINENGLYMFLMASDLPKAVQFQRRVTELLKGIRQGKIKIMQPENKEEKLIRAKAMELNARTRQAKLMTQIAGQFKGTLSDESVQLLLSGATEVLVGAPILPKPDVPVLFTATEIAEEMDVTANKIGRLSNKHNLKTSEYGKWILDKARGHDKQVRSFVYNEKGRARLIDLLNAEIKNT</sequence>
<dbReference type="PATRIC" id="fig|47500.8.peg.5276"/>
<dbReference type="OrthoDB" id="9812611at2"/>